<dbReference type="InterPro" id="IPR022792">
    <property type="entry name" value="T2SS_protein-GspN"/>
</dbReference>
<comment type="similarity">
    <text evidence="2">Belongs to the GSP N family.</text>
</comment>
<reference evidence="12" key="1">
    <citation type="submission" date="2006-12" db="EMBL/GenBank/DDBJ databases">
        <title>Complete sequence of Halorhodospira halophila SL1.</title>
        <authorList>
            <consortium name="US DOE Joint Genome Institute"/>
            <person name="Copeland A."/>
            <person name="Lucas S."/>
            <person name="Lapidus A."/>
            <person name="Barry K."/>
            <person name="Detter J.C."/>
            <person name="Glavina del Rio T."/>
            <person name="Hammon N."/>
            <person name="Israni S."/>
            <person name="Dalin E."/>
            <person name="Tice H."/>
            <person name="Pitluck S."/>
            <person name="Saunders E."/>
            <person name="Brettin T."/>
            <person name="Bruce D."/>
            <person name="Han C."/>
            <person name="Tapia R."/>
            <person name="Schmutz J."/>
            <person name="Larimer F."/>
            <person name="Land M."/>
            <person name="Hauser L."/>
            <person name="Kyrpides N."/>
            <person name="Mikhailova N."/>
            <person name="Hoff W."/>
            <person name="Richardson P."/>
        </authorList>
    </citation>
    <scope>NUCLEOTIDE SEQUENCE [LARGE SCALE GENOMIC DNA]</scope>
    <source>
        <strain evidence="12">DSM 244 / SL1</strain>
    </source>
</reference>
<evidence type="ECO:0000256" key="3">
    <source>
        <dbReference type="ARBA" id="ARBA00021563"/>
    </source>
</evidence>
<evidence type="ECO:0000256" key="4">
    <source>
        <dbReference type="ARBA" id="ARBA00022448"/>
    </source>
</evidence>
<keyword evidence="7" id="KW-0812">Transmembrane</keyword>
<name>A1WZN7_HALHL</name>
<keyword evidence="5" id="KW-1003">Cell membrane</keyword>
<reference evidence="11 12" key="2">
    <citation type="journal article" date="2013" name="Stand. Genomic Sci.">
        <title>Complete genome sequence of Halorhodospira halophila SL1.</title>
        <authorList>
            <person name="Challacombe J.F."/>
            <person name="Majid S."/>
            <person name="Deole R."/>
            <person name="Brettin T.S."/>
            <person name="Bruce D."/>
            <person name="Delano S.F."/>
            <person name="Detter J.C."/>
            <person name="Gleasner C.D."/>
            <person name="Han C.S."/>
            <person name="Misra M."/>
            <person name="Reitenga K.G."/>
            <person name="Mikhailova N."/>
            <person name="Woyke T."/>
            <person name="Pitluck S."/>
            <person name="Nolan M."/>
            <person name="Land M.L."/>
            <person name="Saunders E."/>
            <person name="Tapia R."/>
            <person name="Lapidus A."/>
            <person name="Ivanova N."/>
            <person name="Hoff W.D."/>
        </authorList>
    </citation>
    <scope>NUCLEOTIDE SEQUENCE [LARGE SCALE GENOMIC DNA]</scope>
    <source>
        <strain evidence="12">DSM 244 / SL1</strain>
    </source>
</reference>
<comment type="subcellular location">
    <subcellularLocation>
        <location evidence="1">Cell inner membrane</location>
    </subcellularLocation>
</comment>
<sequence length="277" mass="29872">MTAARPWVRLLRRRSRGAPRLRWPGRRFWGFTVLGLGAYCAFLLAHWPAAHAWSLAERYLSVPPEVQVGTLDGTVWDGQGIQVGTTDLQAEQIRWRVRPAALLTGRLEATIEASMGDGFAEGRATLAAGGLSLRDVHGRFPAAPWSRLAAQFGEEVLLAGTFAFAIDTLRVDRGGRLQQVDGRLAWHDAAVTVDEYVELGGLTTQLRAEDGALVGELGDTGGPLQLGGGWRLDPAGSYELDAVVDTRDGAADILTRSIEMAGPRREDGVHVGIEGTL</sequence>
<dbReference type="eggNOG" id="ENOG5032RTB">
    <property type="taxonomic scope" value="Bacteria"/>
</dbReference>
<evidence type="ECO:0000256" key="8">
    <source>
        <dbReference type="ARBA" id="ARBA00022927"/>
    </source>
</evidence>
<protein>
    <recommendedName>
        <fullName evidence="3">Type II secretion system protein N</fullName>
    </recommendedName>
    <alternativeName>
        <fullName evidence="10">General secretion pathway protein N</fullName>
    </alternativeName>
</protein>
<dbReference type="Pfam" id="PF01203">
    <property type="entry name" value="T2SSN"/>
    <property type="match status" value="1"/>
</dbReference>
<keyword evidence="9" id="KW-0472">Membrane</keyword>
<proteinExistence type="inferred from homology"/>
<keyword evidence="6" id="KW-0997">Cell inner membrane</keyword>
<keyword evidence="4" id="KW-0813">Transport</keyword>
<gene>
    <name evidence="11" type="ordered locus">Hhal_2386</name>
</gene>
<evidence type="ECO:0000256" key="7">
    <source>
        <dbReference type="ARBA" id="ARBA00022692"/>
    </source>
</evidence>
<evidence type="ECO:0000313" key="11">
    <source>
        <dbReference type="EMBL" id="ABM63149.1"/>
    </source>
</evidence>
<dbReference type="GO" id="GO:0015627">
    <property type="term" value="C:type II protein secretion system complex"/>
    <property type="evidence" value="ECO:0007669"/>
    <property type="project" value="InterPro"/>
</dbReference>
<evidence type="ECO:0000256" key="2">
    <source>
        <dbReference type="ARBA" id="ARBA00007208"/>
    </source>
</evidence>
<dbReference type="HOGENOM" id="CLU_092754_0_0_6"/>
<dbReference type="KEGG" id="hha:Hhal_2386"/>
<dbReference type="EMBL" id="CP000544">
    <property type="protein sequence ID" value="ABM63149.1"/>
    <property type="molecule type" value="Genomic_DNA"/>
</dbReference>
<evidence type="ECO:0000256" key="5">
    <source>
        <dbReference type="ARBA" id="ARBA00022475"/>
    </source>
</evidence>
<evidence type="ECO:0000256" key="1">
    <source>
        <dbReference type="ARBA" id="ARBA00004533"/>
    </source>
</evidence>
<evidence type="ECO:0000256" key="6">
    <source>
        <dbReference type="ARBA" id="ARBA00022519"/>
    </source>
</evidence>
<accession>A1WZN7</accession>
<keyword evidence="12" id="KW-1185">Reference proteome</keyword>
<dbReference type="OrthoDB" id="6706905at2"/>
<keyword evidence="8" id="KW-0653">Protein transport</keyword>
<dbReference type="AlphaFoldDB" id="A1WZN7"/>
<evidence type="ECO:0000256" key="9">
    <source>
        <dbReference type="ARBA" id="ARBA00023136"/>
    </source>
</evidence>
<dbReference type="GO" id="GO:0005886">
    <property type="term" value="C:plasma membrane"/>
    <property type="evidence" value="ECO:0007669"/>
    <property type="project" value="UniProtKB-SubCell"/>
</dbReference>
<evidence type="ECO:0000313" key="12">
    <source>
        <dbReference type="Proteomes" id="UP000000647"/>
    </source>
</evidence>
<dbReference type="STRING" id="349124.Hhal_2386"/>
<evidence type="ECO:0000256" key="10">
    <source>
        <dbReference type="ARBA" id="ARBA00030772"/>
    </source>
</evidence>
<organism evidence="11 12">
    <name type="scientific">Halorhodospira halophila (strain DSM 244 / SL1)</name>
    <name type="common">Ectothiorhodospira halophila (strain DSM 244 / SL1)</name>
    <dbReference type="NCBI Taxonomy" id="349124"/>
    <lineage>
        <taxon>Bacteria</taxon>
        <taxon>Pseudomonadati</taxon>
        <taxon>Pseudomonadota</taxon>
        <taxon>Gammaproteobacteria</taxon>
        <taxon>Chromatiales</taxon>
        <taxon>Ectothiorhodospiraceae</taxon>
        <taxon>Halorhodospira</taxon>
    </lineage>
</organism>
<dbReference type="Proteomes" id="UP000000647">
    <property type="component" value="Chromosome"/>
</dbReference>
<dbReference type="GO" id="GO:0015628">
    <property type="term" value="P:protein secretion by the type II secretion system"/>
    <property type="evidence" value="ECO:0007669"/>
    <property type="project" value="InterPro"/>
</dbReference>